<dbReference type="WBParaSite" id="HDID_0000627801-mRNA-1">
    <property type="protein sequence ID" value="HDID_0000627801-mRNA-1"/>
    <property type="gene ID" value="HDID_0000627801"/>
</dbReference>
<organism evidence="4">
    <name type="scientific">Hymenolepis diminuta</name>
    <name type="common">Rat tapeworm</name>
    <dbReference type="NCBI Taxonomy" id="6216"/>
    <lineage>
        <taxon>Eukaryota</taxon>
        <taxon>Metazoa</taxon>
        <taxon>Spiralia</taxon>
        <taxon>Lophotrochozoa</taxon>
        <taxon>Platyhelminthes</taxon>
        <taxon>Cestoda</taxon>
        <taxon>Eucestoda</taxon>
        <taxon>Cyclophyllidea</taxon>
        <taxon>Hymenolepididae</taxon>
        <taxon>Hymenolepis</taxon>
    </lineage>
</organism>
<reference evidence="2 3" key="2">
    <citation type="submission" date="2018-11" db="EMBL/GenBank/DDBJ databases">
        <authorList>
            <consortium name="Pathogen Informatics"/>
        </authorList>
    </citation>
    <scope>NUCLEOTIDE SEQUENCE [LARGE SCALE GENOMIC DNA]</scope>
</reference>
<evidence type="ECO:0000313" key="2">
    <source>
        <dbReference type="EMBL" id="VDL58594.1"/>
    </source>
</evidence>
<dbReference type="EMBL" id="UYSG01004740">
    <property type="protein sequence ID" value="VDL58594.1"/>
    <property type="molecule type" value="Genomic_DNA"/>
</dbReference>
<dbReference type="Proteomes" id="UP000274504">
    <property type="component" value="Unassembled WGS sequence"/>
</dbReference>
<protein>
    <submittedName>
        <fullName evidence="4">TORC_M domain-containing protein</fullName>
    </submittedName>
</protein>
<evidence type="ECO:0000313" key="4">
    <source>
        <dbReference type="WBParaSite" id="HDID_0000627801-mRNA-1"/>
    </source>
</evidence>
<sequence length="328" mass="36056">MQENEWPRQENGGSAMDDGTTNLSTSYHLTSLLNAKTNQPSVYQRQNMKLGGAVNNFTESRWMTSGSVETNTRSYTQPPSYLYNYTSNPYYSNTSHTTTTTNSTTTTTTTTHESDGAVRTMYTLTQHALRRPALGEITMNQSTRNCTNSINHYCSTLPEDTNHLPTPSLNINPQSQPYLGIHDLKKVTMGSSQLPSGDCGYPPHLYYSTPTGAPPVLHSSSSHRTTAIAQLRSNLETPDLSRSARSQPRVCNYPPNSYNSATPPPPSPPPPPPPPTPTFAPPPPTHDSLILPPTVDAQPVQPHQAMAQAQYEVRLLNIVTLIHHETKC</sequence>
<proteinExistence type="predicted"/>
<feature type="compositionally biased region" description="Pro residues" evidence="1">
    <location>
        <begin position="262"/>
        <end position="285"/>
    </location>
</feature>
<name>A0A0R3SMW3_HYMDI</name>
<feature type="compositionally biased region" description="Low complexity" evidence="1">
    <location>
        <begin position="252"/>
        <end position="261"/>
    </location>
</feature>
<feature type="region of interest" description="Disordered" evidence="1">
    <location>
        <begin position="232"/>
        <end position="295"/>
    </location>
</feature>
<gene>
    <name evidence="2" type="ORF">HDID_LOCUS6276</name>
</gene>
<evidence type="ECO:0000256" key="1">
    <source>
        <dbReference type="SAM" id="MobiDB-lite"/>
    </source>
</evidence>
<dbReference type="AlphaFoldDB" id="A0A0R3SMW3"/>
<reference evidence="4" key="1">
    <citation type="submission" date="2017-02" db="UniProtKB">
        <authorList>
            <consortium name="WormBaseParasite"/>
        </authorList>
    </citation>
    <scope>IDENTIFICATION</scope>
</reference>
<feature type="region of interest" description="Disordered" evidence="1">
    <location>
        <begin position="1"/>
        <end position="23"/>
    </location>
</feature>
<accession>A0A0R3SMW3</accession>
<evidence type="ECO:0000313" key="3">
    <source>
        <dbReference type="Proteomes" id="UP000274504"/>
    </source>
</evidence>